<evidence type="ECO:0000256" key="1">
    <source>
        <dbReference type="ARBA" id="ARBA00023015"/>
    </source>
</evidence>
<dbReference type="SUPFAM" id="SSF47413">
    <property type="entry name" value="lambda repressor-like DNA-binding domains"/>
    <property type="match status" value="1"/>
</dbReference>
<accession>A0ABZ0HM54</accession>
<feature type="domain" description="HTH cro/C1-type" evidence="4">
    <location>
        <begin position="17"/>
        <end position="71"/>
    </location>
</feature>
<evidence type="ECO:0000313" key="5">
    <source>
        <dbReference type="EMBL" id="WOJ88359.1"/>
    </source>
</evidence>
<dbReference type="Proteomes" id="UP001626536">
    <property type="component" value="Chromosome"/>
</dbReference>
<keyword evidence="6" id="KW-1185">Reference proteome</keyword>
<reference evidence="5 6" key="1">
    <citation type="submission" date="2023-10" db="EMBL/GenBank/DDBJ databases">
        <title>Novel methanotroph of the genus Methylocapsa from a subarctic wetland.</title>
        <authorList>
            <person name="Belova S.E."/>
            <person name="Oshkin I.Y."/>
            <person name="Miroshnikov K."/>
            <person name="Dedysh S.N."/>
        </authorList>
    </citation>
    <scope>NUCLEOTIDE SEQUENCE [LARGE SCALE GENOMIC DNA]</scope>
    <source>
        <strain evidence="5 6">RX1</strain>
    </source>
</reference>
<keyword evidence="1" id="KW-0805">Transcription regulation</keyword>
<dbReference type="Gene3D" id="1.10.260.40">
    <property type="entry name" value="lambda repressor-like DNA-binding domains"/>
    <property type="match status" value="1"/>
</dbReference>
<name>A0ABZ0HM54_9HYPH</name>
<proteinExistence type="predicted"/>
<dbReference type="CDD" id="cd00093">
    <property type="entry name" value="HTH_XRE"/>
    <property type="match status" value="1"/>
</dbReference>
<dbReference type="PANTHER" id="PTHR46797:SF23">
    <property type="entry name" value="HTH-TYPE TRANSCRIPTIONAL REGULATOR SUTR"/>
    <property type="match status" value="1"/>
</dbReference>
<dbReference type="EMBL" id="CP136862">
    <property type="protein sequence ID" value="WOJ88359.1"/>
    <property type="molecule type" value="Genomic_DNA"/>
</dbReference>
<evidence type="ECO:0000259" key="4">
    <source>
        <dbReference type="PROSITE" id="PS50943"/>
    </source>
</evidence>
<keyword evidence="3" id="KW-0804">Transcription</keyword>
<dbReference type="InterPro" id="IPR050807">
    <property type="entry name" value="TransReg_Diox_bact_type"/>
</dbReference>
<evidence type="ECO:0000256" key="3">
    <source>
        <dbReference type="ARBA" id="ARBA00023163"/>
    </source>
</evidence>
<dbReference type="PANTHER" id="PTHR46797">
    <property type="entry name" value="HTH-TYPE TRANSCRIPTIONAL REGULATOR"/>
    <property type="match status" value="1"/>
</dbReference>
<dbReference type="PROSITE" id="PS50943">
    <property type="entry name" value="HTH_CROC1"/>
    <property type="match status" value="1"/>
</dbReference>
<dbReference type="SMART" id="SM00530">
    <property type="entry name" value="HTH_XRE"/>
    <property type="match status" value="1"/>
</dbReference>
<sequence>MVSILWMDIRQLFGDNIRRFRTQAGLSQEAVAERMGVDRAHVSSMERGQQNATLLTVWHTAQALGVKPADLLNEDFAGDVSVPEDSSS</sequence>
<protein>
    <submittedName>
        <fullName evidence="5">Helix-turn-helix transcriptional regulator</fullName>
    </submittedName>
</protein>
<dbReference type="RefSeq" id="WP_407337796.1">
    <property type="nucleotide sequence ID" value="NZ_CP136862.1"/>
</dbReference>
<dbReference type="InterPro" id="IPR001387">
    <property type="entry name" value="Cro/C1-type_HTH"/>
</dbReference>
<dbReference type="InterPro" id="IPR010982">
    <property type="entry name" value="Lambda_DNA-bd_dom_sf"/>
</dbReference>
<dbReference type="Pfam" id="PF01381">
    <property type="entry name" value="HTH_3"/>
    <property type="match status" value="1"/>
</dbReference>
<evidence type="ECO:0000313" key="6">
    <source>
        <dbReference type="Proteomes" id="UP001626536"/>
    </source>
</evidence>
<evidence type="ECO:0000256" key="2">
    <source>
        <dbReference type="ARBA" id="ARBA00023125"/>
    </source>
</evidence>
<keyword evidence="2" id="KW-0238">DNA-binding</keyword>
<organism evidence="5 6">
    <name type="scientific">Methylocapsa polymorpha</name>
    <dbReference type="NCBI Taxonomy" id="3080828"/>
    <lineage>
        <taxon>Bacteria</taxon>
        <taxon>Pseudomonadati</taxon>
        <taxon>Pseudomonadota</taxon>
        <taxon>Alphaproteobacteria</taxon>
        <taxon>Hyphomicrobiales</taxon>
        <taxon>Beijerinckiaceae</taxon>
        <taxon>Methylocapsa</taxon>
    </lineage>
</organism>
<gene>
    <name evidence="5" type="ORF">RZS28_10965</name>
</gene>